<evidence type="ECO:0000313" key="4">
    <source>
        <dbReference type="Proteomes" id="UP000813462"/>
    </source>
</evidence>
<name>A0A978VVJ2_ZIZJJ</name>
<organism evidence="3 4">
    <name type="scientific">Ziziphus jujuba var. spinosa</name>
    <dbReference type="NCBI Taxonomy" id="714518"/>
    <lineage>
        <taxon>Eukaryota</taxon>
        <taxon>Viridiplantae</taxon>
        <taxon>Streptophyta</taxon>
        <taxon>Embryophyta</taxon>
        <taxon>Tracheophyta</taxon>
        <taxon>Spermatophyta</taxon>
        <taxon>Magnoliopsida</taxon>
        <taxon>eudicotyledons</taxon>
        <taxon>Gunneridae</taxon>
        <taxon>Pentapetalae</taxon>
        <taxon>rosids</taxon>
        <taxon>fabids</taxon>
        <taxon>Rosales</taxon>
        <taxon>Rhamnaceae</taxon>
        <taxon>Paliureae</taxon>
        <taxon>Ziziphus</taxon>
    </lineage>
</organism>
<dbReference type="InterPro" id="IPR045889">
    <property type="entry name" value="MES/HNL"/>
</dbReference>
<dbReference type="PANTHER" id="PTHR10992:SF1010">
    <property type="entry name" value="METHYLESTERASE 17-LIKE"/>
    <property type="match status" value="1"/>
</dbReference>
<dbReference type="Pfam" id="PF12697">
    <property type="entry name" value="Abhydrolase_6"/>
    <property type="match status" value="1"/>
</dbReference>
<evidence type="ECO:0000256" key="1">
    <source>
        <dbReference type="ARBA" id="ARBA00022801"/>
    </source>
</evidence>
<dbReference type="OrthoDB" id="1263307at2759"/>
<feature type="domain" description="AB hydrolase-1" evidence="2">
    <location>
        <begin position="10"/>
        <end position="248"/>
    </location>
</feature>
<dbReference type="Gene3D" id="3.40.50.1820">
    <property type="entry name" value="alpha/beta hydrolase"/>
    <property type="match status" value="1"/>
</dbReference>
<dbReference type="AlphaFoldDB" id="A0A978VVJ2"/>
<evidence type="ECO:0000259" key="2">
    <source>
        <dbReference type="Pfam" id="PF12697"/>
    </source>
</evidence>
<dbReference type="Proteomes" id="UP000813462">
    <property type="component" value="Unassembled WGS sequence"/>
</dbReference>
<dbReference type="GO" id="GO:0009694">
    <property type="term" value="P:jasmonic acid metabolic process"/>
    <property type="evidence" value="ECO:0007669"/>
    <property type="project" value="TreeGrafter"/>
</dbReference>
<keyword evidence="1" id="KW-0378">Hydrolase</keyword>
<reference evidence="3" key="1">
    <citation type="journal article" date="2021" name="Front. Plant Sci.">
        <title>Chromosome-Scale Genome Assembly for Chinese Sour Jujube and Insights Into Its Genome Evolution and Domestication Signature.</title>
        <authorList>
            <person name="Shen L.-Y."/>
            <person name="Luo H."/>
            <person name="Wang X.-L."/>
            <person name="Wang X.-M."/>
            <person name="Qiu X.-J."/>
            <person name="Liu H."/>
            <person name="Zhou S.-S."/>
            <person name="Jia K.-H."/>
            <person name="Nie S."/>
            <person name="Bao Y.-T."/>
            <person name="Zhang R.-G."/>
            <person name="Yun Q.-Z."/>
            <person name="Chai Y.-H."/>
            <person name="Lu J.-Y."/>
            <person name="Li Y."/>
            <person name="Zhao S.-W."/>
            <person name="Mao J.-F."/>
            <person name="Jia S.-G."/>
            <person name="Mao Y.-M."/>
        </authorList>
    </citation>
    <scope>NUCLEOTIDE SEQUENCE</scope>
    <source>
        <strain evidence="3">AT0</strain>
        <tissue evidence="3">Leaf</tissue>
    </source>
</reference>
<dbReference type="SUPFAM" id="SSF53474">
    <property type="entry name" value="alpha/beta-Hydrolases"/>
    <property type="match status" value="1"/>
</dbReference>
<dbReference type="EMBL" id="JAEACU010000002">
    <property type="protein sequence ID" value="KAH7542837.1"/>
    <property type="molecule type" value="Genomic_DNA"/>
</dbReference>
<proteinExistence type="predicted"/>
<dbReference type="GO" id="GO:0009696">
    <property type="term" value="P:salicylic acid metabolic process"/>
    <property type="evidence" value="ECO:0007669"/>
    <property type="project" value="TreeGrafter"/>
</dbReference>
<dbReference type="GO" id="GO:0080032">
    <property type="term" value="F:methyl jasmonate esterase activity"/>
    <property type="evidence" value="ECO:0007669"/>
    <property type="project" value="TreeGrafter"/>
</dbReference>
<dbReference type="InterPro" id="IPR000073">
    <property type="entry name" value="AB_hydrolase_1"/>
</dbReference>
<protein>
    <recommendedName>
        <fullName evidence="2">AB hydrolase-1 domain-containing protein</fullName>
    </recommendedName>
</protein>
<gene>
    <name evidence="3" type="ORF">FEM48_Zijuj02G0117400</name>
</gene>
<dbReference type="InterPro" id="IPR029058">
    <property type="entry name" value="AB_hydrolase_fold"/>
</dbReference>
<dbReference type="PANTHER" id="PTHR10992">
    <property type="entry name" value="METHYLESTERASE FAMILY MEMBER"/>
    <property type="match status" value="1"/>
</dbReference>
<evidence type="ECO:0000313" key="3">
    <source>
        <dbReference type="EMBL" id="KAH7542837.1"/>
    </source>
</evidence>
<accession>A0A978VVJ2</accession>
<dbReference type="GO" id="GO:0080031">
    <property type="term" value="F:methyl salicylate esterase activity"/>
    <property type="evidence" value="ECO:0007669"/>
    <property type="project" value="TreeGrafter"/>
</dbReference>
<sequence length="260" mass="29129">MAETQRKKHFVLVHGASHGAWCWYKIRSLMETGGYKVTCLDLKGAGINQSDPDTILTLEDYSYPLIKFMSNLPDNEKVIMVGHSAGGASLTDSIYRFGKKIEMVIYVAATMLKHGFSTDQDVKDGRPDLSEYGDVNEFRYGMGPDQPPTSVILKDEFQRQILYHMSPLEDSILASTLLRPGPIRPLSGRIDGGDLDAEGVPRVYIRTMHDRVLKAEQQEAMVKKWPPSQVFVLNSDHSPFFSTPFDLFSLLVKAAESIKV</sequence>
<comment type="caution">
    <text evidence="3">The sequence shown here is derived from an EMBL/GenBank/DDBJ whole genome shotgun (WGS) entry which is preliminary data.</text>
</comment>
<dbReference type="FunFam" id="3.40.50.1820:FF:000025">
    <property type="entry name" value="putative methylesterase 11, chloroplastic"/>
    <property type="match status" value="1"/>
</dbReference>
<dbReference type="GO" id="GO:0080030">
    <property type="term" value="F:methyl indole-3-acetate esterase activity"/>
    <property type="evidence" value="ECO:0007669"/>
    <property type="project" value="TreeGrafter"/>
</dbReference>